<sequence>MNIKIMSLIILLVSTAANSHCRNLSVNYSSAGGSENITYLRLLTNGRYILTHHVWEPGAYDKKETYILKGLWSCSNNDLRLFYLNSTYYAKSLVIGKNPLHIKEATQVIHFSSFKDKDRSYLSNQQFYPVTE</sequence>
<organism evidence="1">
    <name type="scientific">hydrothermal vent metagenome</name>
    <dbReference type="NCBI Taxonomy" id="652676"/>
    <lineage>
        <taxon>unclassified sequences</taxon>
        <taxon>metagenomes</taxon>
        <taxon>ecological metagenomes</taxon>
    </lineage>
</organism>
<gene>
    <name evidence="1" type="ORF">MNBD_GAMMA12-3684</name>
</gene>
<reference evidence="1" key="1">
    <citation type="submission" date="2018-06" db="EMBL/GenBank/DDBJ databases">
        <authorList>
            <person name="Zhirakovskaya E."/>
        </authorList>
    </citation>
    <scope>NUCLEOTIDE SEQUENCE</scope>
</reference>
<evidence type="ECO:0000313" key="1">
    <source>
        <dbReference type="EMBL" id="VAW82457.1"/>
    </source>
</evidence>
<dbReference type="EMBL" id="UOFL01000248">
    <property type="protein sequence ID" value="VAW82457.1"/>
    <property type="molecule type" value="Genomic_DNA"/>
</dbReference>
<accession>A0A3B0Z4L6</accession>
<name>A0A3B0Z4L6_9ZZZZ</name>
<dbReference type="AlphaFoldDB" id="A0A3B0Z4L6"/>
<proteinExistence type="predicted"/>
<protein>
    <submittedName>
        <fullName evidence="1">Uncharacterized protein</fullName>
    </submittedName>
</protein>